<keyword evidence="3 4" id="KW-0349">Heme</keyword>
<sequence>MKLPAGSTLPPLAQTLQIIANPTGFLADCAERYGDCFTLRVLGADSPPVVFFSHPDDLQAIFTTLADRLALGKVTHVFRPLTGDQSLIMQDGAQHQRQRQLLMPALHGESLRNCGELICQMTQQTCWPTGRTISVQAQMLEISLDVILRVLFGLQPGQRYFQLKVLLHRLLERINSPLYSVQFFLPPLQQDLGRLSPWGGFLRLRAEIDALIYAEIRERRAAPPGEDILAMLLAARDLAGQPLSDLELRDQLMTLLLLGHETTASGLSWVFYWLHRHPEILARLQAELESADPSPAALAQLPYLSAVCKEALRIYPIALIAQPRCVKQSLTLAGYEFDPGAVLIPCIYLAHRRPEAYPDPQQFRPERFLEAKSPYEYLPFGGGSRSCIGMALALFEMKLILASLLRQYEFCPTQPPPPLSRPARRGITFVPPGDLKLRVMGQRRATGRLAKSAG</sequence>
<dbReference type="InterPro" id="IPR001128">
    <property type="entry name" value="Cyt_P450"/>
</dbReference>
<keyword evidence="4" id="KW-0503">Monooxygenase</keyword>
<dbReference type="PANTHER" id="PTHR24305:SF166">
    <property type="entry name" value="CYTOCHROME P450 12A4, MITOCHONDRIAL-RELATED"/>
    <property type="match status" value="1"/>
</dbReference>
<dbReference type="Proteomes" id="UP000707356">
    <property type="component" value="Unassembled WGS sequence"/>
</dbReference>
<reference evidence="5" key="1">
    <citation type="submission" date="2021-05" db="EMBL/GenBank/DDBJ databases">
        <authorList>
            <person name="Pietrasiak N."/>
            <person name="Ward R."/>
            <person name="Stajich J.E."/>
            <person name="Kurbessoian T."/>
        </authorList>
    </citation>
    <scope>NUCLEOTIDE SEQUENCE</scope>
    <source>
        <strain evidence="5">GSE-TBD4-15B</strain>
    </source>
</reference>
<dbReference type="SUPFAM" id="SSF48264">
    <property type="entry name" value="Cytochrome P450"/>
    <property type="match status" value="1"/>
</dbReference>
<keyword evidence="3 4" id="KW-0479">Metal-binding</keyword>
<proteinExistence type="inferred from homology"/>
<keyword evidence="4" id="KW-0560">Oxidoreductase</keyword>
<evidence type="ECO:0000256" key="4">
    <source>
        <dbReference type="RuleBase" id="RU000461"/>
    </source>
</evidence>
<comment type="cofactor">
    <cofactor evidence="1 3">
        <name>heme</name>
        <dbReference type="ChEBI" id="CHEBI:30413"/>
    </cofactor>
</comment>
<dbReference type="InterPro" id="IPR050121">
    <property type="entry name" value="Cytochrome_P450_monoxygenase"/>
</dbReference>
<reference evidence="5" key="2">
    <citation type="journal article" date="2022" name="Microbiol. Resour. Announc.">
        <title>Metagenome Sequencing to Explore Phylogenomics of Terrestrial Cyanobacteria.</title>
        <authorList>
            <person name="Ward R.D."/>
            <person name="Stajich J.E."/>
            <person name="Johansen J.R."/>
            <person name="Huntemann M."/>
            <person name="Clum A."/>
            <person name="Foster B."/>
            <person name="Foster B."/>
            <person name="Roux S."/>
            <person name="Palaniappan K."/>
            <person name="Varghese N."/>
            <person name="Mukherjee S."/>
            <person name="Reddy T.B.K."/>
            <person name="Daum C."/>
            <person name="Copeland A."/>
            <person name="Chen I.A."/>
            <person name="Ivanova N.N."/>
            <person name="Kyrpides N.C."/>
            <person name="Shapiro N."/>
            <person name="Eloe-Fadrosh E.A."/>
            <person name="Pietrasiak N."/>
        </authorList>
    </citation>
    <scope>NUCLEOTIDE SEQUENCE</scope>
    <source>
        <strain evidence="5">GSE-TBD4-15B</strain>
    </source>
</reference>
<evidence type="ECO:0000313" key="6">
    <source>
        <dbReference type="Proteomes" id="UP000707356"/>
    </source>
</evidence>
<dbReference type="PRINTS" id="PR00463">
    <property type="entry name" value="EP450I"/>
</dbReference>
<evidence type="ECO:0000313" key="5">
    <source>
        <dbReference type="EMBL" id="MBW4466192.1"/>
    </source>
</evidence>
<feature type="binding site" description="axial binding residue" evidence="3">
    <location>
        <position position="387"/>
    </location>
    <ligand>
        <name>heme</name>
        <dbReference type="ChEBI" id="CHEBI:30413"/>
    </ligand>
    <ligandPart>
        <name>Fe</name>
        <dbReference type="ChEBI" id="CHEBI:18248"/>
    </ligandPart>
</feature>
<evidence type="ECO:0000256" key="1">
    <source>
        <dbReference type="ARBA" id="ARBA00001971"/>
    </source>
</evidence>
<dbReference type="InterPro" id="IPR017972">
    <property type="entry name" value="Cyt_P450_CS"/>
</dbReference>
<name>A0A951PAT2_9CYAN</name>
<dbReference type="GO" id="GO:0004497">
    <property type="term" value="F:monooxygenase activity"/>
    <property type="evidence" value="ECO:0007669"/>
    <property type="project" value="UniProtKB-KW"/>
</dbReference>
<keyword evidence="3 4" id="KW-0408">Iron</keyword>
<dbReference type="InterPro" id="IPR036396">
    <property type="entry name" value="Cyt_P450_sf"/>
</dbReference>
<dbReference type="AlphaFoldDB" id="A0A951PAT2"/>
<dbReference type="PANTHER" id="PTHR24305">
    <property type="entry name" value="CYTOCHROME P450"/>
    <property type="match status" value="1"/>
</dbReference>
<dbReference type="Gene3D" id="1.10.630.10">
    <property type="entry name" value="Cytochrome P450"/>
    <property type="match status" value="1"/>
</dbReference>
<dbReference type="CDD" id="cd11053">
    <property type="entry name" value="CYP110-like"/>
    <property type="match status" value="1"/>
</dbReference>
<comment type="similarity">
    <text evidence="2 4">Belongs to the cytochrome P450 family.</text>
</comment>
<dbReference type="PRINTS" id="PR00385">
    <property type="entry name" value="P450"/>
</dbReference>
<evidence type="ECO:0000256" key="2">
    <source>
        <dbReference type="ARBA" id="ARBA00010617"/>
    </source>
</evidence>
<dbReference type="PROSITE" id="PS00086">
    <property type="entry name" value="CYTOCHROME_P450"/>
    <property type="match status" value="1"/>
</dbReference>
<comment type="caution">
    <text evidence="5">The sequence shown here is derived from an EMBL/GenBank/DDBJ whole genome shotgun (WGS) entry which is preliminary data.</text>
</comment>
<gene>
    <name evidence="5" type="ORF">KME07_12250</name>
</gene>
<dbReference type="GO" id="GO:0005506">
    <property type="term" value="F:iron ion binding"/>
    <property type="evidence" value="ECO:0007669"/>
    <property type="project" value="InterPro"/>
</dbReference>
<dbReference type="InterPro" id="IPR002401">
    <property type="entry name" value="Cyt_P450_E_grp-I"/>
</dbReference>
<protein>
    <submittedName>
        <fullName evidence="5">Cytochrome P450</fullName>
    </submittedName>
</protein>
<dbReference type="EMBL" id="JAHHHV010000066">
    <property type="protein sequence ID" value="MBW4466192.1"/>
    <property type="molecule type" value="Genomic_DNA"/>
</dbReference>
<dbReference type="GO" id="GO:0016705">
    <property type="term" value="F:oxidoreductase activity, acting on paired donors, with incorporation or reduction of molecular oxygen"/>
    <property type="evidence" value="ECO:0007669"/>
    <property type="project" value="InterPro"/>
</dbReference>
<evidence type="ECO:0000256" key="3">
    <source>
        <dbReference type="PIRSR" id="PIRSR602401-1"/>
    </source>
</evidence>
<dbReference type="Pfam" id="PF00067">
    <property type="entry name" value="p450"/>
    <property type="match status" value="1"/>
</dbReference>
<accession>A0A951PAT2</accession>
<dbReference type="GO" id="GO:0020037">
    <property type="term" value="F:heme binding"/>
    <property type="evidence" value="ECO:0007669"/>
    <property type="project" value="InterPro"/>
</dbReference>
<organism evidence="5 6">
    <name type="scientific">Pegethrix bostrychoides GSE-TBD4-15B</name>
    <dbReference type="NCBI Taxonomy" id="2839662"/>
    <lineage>
        <taxon>Bacteria</taxon>
        <taxon>Bacillati</taxon>
        <taxon>Cyanobacteriota</taxon>
        <taxon>Cyanophyceae</taxon>
        <taxon>Oculatellales</taxon>
        <taxon>Oculatellaceae</taxon>
        <taxon>Pegethrix</taxon>
    </lineage>
</organism>